<keyword evidence="3 6" id="KW-0812">Transmembrane</keyword>
<comment type="subcellular location">
    <subcellularLocation>
        <location evidence="1">Membrane</location>
        <topology evidence="1">Multi-pass membrane protein</topology>
    </subcellularLocation>
</comment>
<keyword evidence="4 6" id="KW-1133">Transmembrane helix</keyword>
<dbReference type="PROSITE" id="PS50850">
    <property type="entry name" value="MFS"/>
    <property type="match status" value="1"/>
</dbReference>
<keyword evidence="2" id="KW-0813">Transport</keyword>
<dbReference type="Proteomes" id="UP000735302">
    <property type="component" value="Unassembled WGS sequence"/>
</dbReference>
<reference evidence="8 9" key="1">
    <citation type="journal article" date="2021" name="Elife">
        <title>Chloroplast acquisition without the gene transfer in kleptoplastic sea slugs, Plakobranchus ocellatus.</title>
        <authorList>
            <person name="Maeda T."/>
            <person name="Takahashi S."/>
            <person name="Yoshida T."/>
            <person name="Shimamura S."/>
            <person name="Takaki Y."/>
            <person name="Nagai Y."/>
            <person name="Toyoda A."/>
            <person name="Suzuki Y."/>
            <person name="Arimoto A."/>
            <person name="Ishii H."/>
            <person name="Satoh N."/>
            <person name="Nishiyama T."/>
            <person name="Hasebe M."/>
            <person name="Maruyama T."/>
            <person name="Minagawa J."/>
            <person name="Obokata J."/>
            <person name="Shigenobu S."/>
        </authorList>
    </citation>
    <scope>NUCLEOTIDE SEQUENCE [LARGE SCALE GENOMIC DNA]</scope>
</reference>
<feature type="transmembrane region" description="Helical" evidence="6">
    <location>
        <begin position="430"/>
        <end position="449"/>
    </location>
</feature>
<dbReference type="GO" id="GO:0016020">
    <property type="term" value="C:membrane"/>
    <property type="evidence" value="ECO:0007669"/>
    <property type="project" value="UniProtKB-SubCell"/>
</dbReference>
<proteinExistence type="predicted"/>
<evidence type="ECO:0000256" key="4">
    <source>
        <dbReference type="ARBA" id="ARBA00022989"/>
    </source>
</evidence>
<feature type="transmembrane region" description="Helical" evidence="6">
    <location>
        <begin position="77"/>
        <end position="98"/>
    </location>
</feature>
<dbReference type="PANTHER" id="PTHR43385:SF1">
    <property type="entry name" value="RIBOFLAVIN TRANSPORTER RIBJ"/>
    <property type="match status" value="1"/>
</dbReference>
<evidence type="ECO:0000256" key="5">
    <source>
        <dbReference type="ARBA" id="ARBA00023136"/>
    </source>
</evidence>
<gene>
    <name evidence="8" type="ORF">PoB_006245100</name>
</gene>
<feature type="transmembrane region" description="Helical" evidence="6">
    <location>
        <begin position="308"/>
        <end position="328"/>
    </location>
</feature>
<evidence type="ECO:0000259" key="7">
    <source>
        <dbReference type="PROSITE" id="PS50850"/>
    </source>
</evidence>
<dbReference type="Gene3D" id="1.20.1250.20">
    <property type="entry name" value="MFS general substrate transporter like domains"/>
    <property type="match status" value="2"/>
</dbReference>
<dbReference type="InterPro" id="IPR011701">
    <property type="entry name" value="MFS"/>
</dbReference>
<dbReference type="Pfam" id="PF07690">
    <property type="entry name" value="MFS_1"/>
    <property type="match status" value="1"/>
</dbReference>
<evidence type="ECO:0000256" key="6">
    <source>
        <dbReference type="SAM" id="Phobius"/>
    </source>
</evidence>
<evidence type="ECO:0000256" key="3">
    <source>
        <dbReference type="ARBA" id="ARBA00022692"/>
    </source>
</evidence>
<evidence type="ECO:0000256" key="2">
    <source>
        <dbReference type="ARBA" id="ARBA00022448"/>
    </source>
</evidence>
<dbReference type="GO" id="GO:0022857">
    <property type="term" value="F:transmembrane transporter activity"/>
    <property type="evidence" value="ECO:0007669"/>
    <property type="project" value="InterPro"/>
</dbReference>
<evidence type="ECO:0000313" key="9">
    <source>
        <dbReference type="Proteomes" id="UP000735302"/>
    </source>
</evidence>
<dbReference type="EMBL" id="BLXT01007028">
    <property type="protein sequence ID" value="GFO35946.1"/>
    <property type="molecule type" value="Genomic_DNA"/>
</dbReference>
<accession>A0AAV4CVQ3</accession>
<dbReference type="InterPro" id="IPR052983">
    <property type="entry name" value="MFS_Riboflavin_Transporter"/>
</dbReference>
<sequence length="454" mass="49970">MVASGLMENWLGMRRTIFLGGMLSSLSLLFSCFAMCEPAALVFLYGFVNGIGTGLLYSLCAKVIFQAISSKKGLASGVMSAFQSVGSLINIGLAFAVVNPTNKEPDVIVNNTNFFSDKDLINRVPYYFVAIGLLTIMSSLSGFLMVQYFSKDFNDRRIKNEERLELVDDGEPEKQKLVQETAEDVASSTLNGPLKQTAETEVFASDDHASSRNNNMNDIDTCLYESTTETKGNMQNSSEVPNRTTCATLAENSEPDKGIYGSDLTPWEAVKTMRFWTLWFVSLFLAHTFYVLTNLFKQYGLLEITNDQVLVVTGILSTVTLIATRPLAGIFSDRFGVKMTMVMTCAVSSVFMNFMVLTLRYSPALYIINTIIEFSCSSTYFIISSLVVNELFSTTHYPSLIGLVYTARMISSFVDPILVDAIVATFGWDWVFLSGSAAGVVSLIISLALPETGM</sequence>
<feature type="transmembrane region" description="Helical" evidence="6">
    <location>
        <begin position="126"/>
        <end position="149"/>
    </location>
</feature>
<protein>
    <submittedName>
        <fullName evidence="8">Major facilitator-like protein 5</fullName>
    </submittedName>
</protein>
<organism evidence="8 9">
    <name type="scientific">Plakobranchus ocellatus</name>
    <dbReference type="NCBI Taxonomy" id="259542"/>
    <lineage>
        <taxon>Eukaryota</taxon>
        <taxon>Metazoa</taxon>
        <taxon>Spiralia</taxon>
        <taxon>Lophotrochozoa</taxon>
        <taxon>Mollusca</taxon>
        <taxon>Gastropoda</taxon>
        <taxon>Heterobranchia</taxon>
        <taxon>Euthyneura</taxon>
        <taxon>Panpulmonata</taxon>
        <taxon>Sacoglossa</taxon>
        <taxon>Placobranchoidea</taxon>
        <taxon>Plakobranchidae</taxon>
        <taxon>Plakobranchus</taxon>
    </lineage>
</organism>
<name>A0AAV4CVQ3_9GAST</name>
<evidence type="ECO:0000256" key="1">
    <source>
        <dbReference type="ARBA" id="ARBA00004141"/>
    </source>
</evidence>
<keyword evidence="9" id="KW-1185">Reference proteome</keyword>
<dbReference type="InterPro" id="IPR020846">
    <property type="entry name" value="MFS_dom"/>
</dbReference>
<comment type="caution">
    <text evidence="8">The sequence shown here is derived from an EMBL/GenBank/DDBJ whole genome shotgun (WGS) entry which is preliminary data.</text>
</comment>
<feature type="domain" description="Major facilitator superfamily (MFS) profile" evidence="7">
    <location>
        <begin position="268"/>
        <end position="454"/>
    </location>
</feature>
<evidence type="ECO:0000313" key="8">
    <source>
        <dbReference type="EMBL" id="GFO35946.1"/>
    </source>
</evidence>
<feature type="transmembrane region" description="Helical" evidence="6">
    <location>
        <begin position="275"/>
        <end position="296"/>
    </location>
</feature>
<dbReference type="SUPFAM" id="SSF103473">
    <property type="entry name" value="MFS general substrate transporter"/>
    <property type="match status" value="1"/>
</dbReference>
<feature type="transmembrane region" description="Helical" evidence="6">
    <location>
        <begin position="365"/>
        <end position="388"/>
    </location>
</feature>
<dbReference type="InterPro" id="IPR036259">
    <property type="entry name" value="MFS_trans_sf"/>
</dbReference>
<dbReference type="PANTHER" id="PTHR43385">
    <property type="entry name" value="RIBOFLAVIN TRANSPORTER RIBJ"/>
    <property type="match status" value="1"/>
</dbReference>
<dbReference type="AlphaFoldDB" id="A0AAV4CVQ3"/>
<keyword evidence="5 6" id="KW-0472">Membrane</keyword>
<feature type="transmembrane region" description="Helical" evidence="6">
    <location>
        <begin position="44"/>
        <end position="65"/>
    </location>
</feature>